<reference evidence="1" key="2">
    <citation type="submission" date="2015-11" db="EMBL/GenBank/DDBJ databases">
        <authorList>
            <person name="Zhang Y."/>
            <person name="Guo Z."/>
        </authorList>
    </citation>
    <scope>NUCLEOTIDE SEQUENCE</scope>
</reference>
<dbReference type="Proteomes" id="UP000017246">
    <property type="component" value="Unassembled WGS sequence"/>
</dbReference>
<proteinExistence type="predicted"/>
<dbReference type="EMBL" id="LN902841">
    <property type="protein sequence ID" value="CUT98576.1"/>
    <property type="molecule type" value="Genomic_DNA"/>
</dbReference>
<protein>
    <submittedName>
        <fullName evidence="1">Hypothetical transcript</fullName>
    </submittedName>
</protein>
<name>A0A0S4MLS5_ECHMU</name>
<accession>A0A0S4MLS5</accession>
<keyword evidence="2" id="KW-1185">Reference proteome</keyword>
<reference evidence="1" key="1">
    <citation type="journal article" date="2013" name="Nature">
        <title>The genomes of four tapeworm species reveal adaptations to parasitism.</title>
        <authorList>
            <person name="Tsai I.J."/>
            <person name="Zarowiecki M."/>
            <person name="Holroyd N."/>
            <person name="Garciarrubio A."/>
            <person name="Sanchez-Flores A."/>
            <person name="Brooks K.L."/>
            <person name="Tracey A."/>
            <person name="Bobes R.J."/>
            <person name="Fragoso G."/>
            <person name="Sciutto E."/>
            <person name="Aslett M."/>
            <person name="Beasley H."/>
            <person name="Bennett H.M."/>
            <person name="Cai J."/>
            <person name="Camicia F."/>
            <person name="Clark R."/>
            <person name="Cucher M."/>
            <person name="De Silva N."/>
            <person name="Day T.A."/>
            <person name="Deplazes P."/>
            <person name="Estrada K."/>
            <person name="Fernandez C."/>
            <person name="Holland P.W."/>
            <person name="Hou J."/>
            <person name="Hu S."/>
            <person name="Huckvale T."/>
            <person name="Hung S.S."/>
            <person name="Kamenetzky L."/>
            <person name="Keane J.A."/>
            <person name="Kiss F."/>
            <person name="Koziol U."/>
            <person name="Lambert O."/>
            <person name="Liu K."/>
            <person name="Luo X."/>
            <person name="Luo Y."/>
            <person name="Macchiaroli N."/>
            <person name="Nichol S."/>
            <person name="Paps J."/>
            <person name="Parkinson J."/>
            <person name="Pouchkina-Stantcheva N."/>
            <person name="Riddiford N."/>
            <person name="Rosenzvit M."/>
            <person name="Salinas G."/>
            <person name="Wasmuth J.D."/>
            <person name="Zamanian M."/>
            <person name="Zheng Y."/>
            <person name="Cai X."/>
            <person name="Soberon X."/>
            <person name="Olson P.D."/>
            <person name="Laclette J.P."/>
            <person name="Brehm K."/>
            <person name="Berriman M."/>
            <person name="Garciarrubio A."/>
            <person name="Bobes R.J."/>
            <person name="Fragoso G."/>
            <person name="Sanchez-Flores A."/>
            <person name="Estrada K."/>
            <person name="Cevallos M.A."/>
            <person name="Morett E."/>
            <person name="Gonzalez V."/>
            <person name="Portillo T."/>
            <person name="Ochoa-Leyva A."/>
            <person name="Jose M.V."/>
            <person name="Sciutto E."/>
            <person name="Landa A."/>
            <person name="Jimenez L."/>
            <person name="Valdes V."/>
            <person name="Carrero J.C."/>
            <person name="Larralde C."/>
            <person name="Morales-Montor J."/>
            <person name="Limon-Lason J."/>
            <person name="Soberon X."/>
            <person name="Laclette J.P."/>
        </authorList>
    </citation>
    <scope>NUCLEOTIDE SEQUENCE [LARGE SCALE GENOMIC DNA]</scope>
</reference>
<evidence type="ECO:0000313" key="1">
    <source>
        <dbReference type="EMBL" id="CUT98576.1"/>
    </source>
</evidence>
<sequence length="104" mass="11969">MCCQKLDIIWEGCGIEWLEVFLLSQPFPGLALDIADLSFARIVVETISEFRAKKRMMKFCYRVSRRQGNYGSNQVEVTSVDLLQETKTNMEAFRIIIFLLKGGI</sequence>
<organism evidence="1 2">
    <name type="scientific">Echinococcus multilocularis</name>
    <name type="common">Fox tapeworm</name>
    <dbReference type="NCBI Taxonomy" id="6211"/>
    <lineage>
        <taxon>Eukaryota</taxon>
        <taxon>Metazoa</taxon>
        <taxon>Spiralia</taxon>
        <taxon>Lophotrochozoa</taxon>
        <taxon>Platyhelminthes</taxon>
        <taxon>Cestoda</taxon>
        <taxon>Eucestoda</taxon>
        <taxon>Cyclophyllidea</taxon>
        <taxon>Taeniidae</taxon>
        <taxon>Echinococcus</taxon>
    </lineage>
</organism>
<evidence type="ECO:0000313" key="2">
    <source>
        <dbReference type="Proteomes" id="UP000017246"/>
    </source>
</evidence>
<dbReference type="AlphaFoldDB" id="A0A0S4MLS5"/>